<organism evidence="2 3">
    <name type="scientific">Pseudonocardia eucalypti</name>
    <dbReference type="NCBI Taxonomy" id="648755"/>
    <lineage>
        <taxon>Bacteria</taxon>
        <taxon>Bacillati</taxon>
        <taxon>Actinomycetota</taxon>
        <taxon>Actinomycetes</taxon>
        <taxon>Pseudonocardiales</taxon>
        <taxon>Pseudonocardiaceae</taxon>
        <taxon>Pseudonocardia</taxon>
    </lineage>
</organism>
<dbReference type="InterPro" id="IPR012334">
    <property type="entry name" value="Pectin_lyas_fold"/>
</dbReference>
<evidence type="ECO:0000313" key="3">
    <source>
        <dbReference type="Proteomes" id="UP001428817"/>
    </source>
</evidence>
<accession>A0ABP9QL83</accession>
<protein>
    <recommendedName>
        <fullName evidence="4">Right handed beta helix domain-containing protein</fullName>
    </recommendedName>
</protein>
<dbReference type="InterPro" id="IPR006626">
    <property type="entry name" value="PbH1"/>
</dbReference>
<dbReference type="PROSITE" id="PS51257">
    <property type="entry name" value="PROKAR_LIPOPROTEIN"/>
    <property type="match status" value="1"/>
</dbReference>
<evidence type="ECO:0000313" key="2">
    <source>
        <dbReference type="EMBL" id="GAA5163769.1"/>
    </source>
</evidence>
<dbReference type="RefSeq" id="WP_185062234.1">
    <property type="nucleotide sequence ID" value="NZ_BAABJP010000030.1"/>
</dbReference>
<keyword evidence="1" id="KW-0732">Signal</keyword>
<feature type="signal peptide" evidence="1">
    <location>
        <begin position="1"/>
        <end position="22"/>
    </location>
</feature>
<name>A0ABP9QL83_9PSEU</name>
<dbReference type="EMBL" id="BAABJP010000030">
    <property type="protein sequence ID" value="GAA5163769.1"/>
    <property type="molecule type" value="Genomic_DNA"/>
</dbReference>
<sequence length="322" mass="34273">MLSRFSNSKAFGRLLCAVACLAVLGGCGIDPDPGLVAATSPDGRGAIRPLPAPTGCTRTVTDNDALDEAMAAAQPGDRVCLLGKLRSTRLVLKRSGTAQKPIELVGDGNTILRGINVEANFVRISGVNVLRPTGPGISLQGNSLILENSTVLSPRGGDGDGLRFFGENITIRHNTIRDTRHLDGAHADCMQTFATDDEHVASRNVRVTDNRCEKISNICLIAEGPHSSAGDGSGVGESADFLFSNNYCQYSAYQAVMLDDIKRMTITRNEVYTKGPKAWAFQNNSTFGLIKDNVIGPDVEYEVGMDDSSKLGYRGPEVGGIP</sequence>
<gene>
    <name evidence="2" type="ORF">GCM10023321_51130</name>
</gene>
<dbReference type="InterPro" id="IPR011050">
    <property type="entry name" value="Pectin_lyase_fold/virulence"/>
</dbReference>
<dbReference type="SUPFAM" id="SSF51126">
    <property type="entry name" value="Pectin lyase-like"/>
    <property type="match status" value="1"/>
</dbReference>
<reference evidence="3" key="1">
    <citation type="journal article" date="2019" name="Int. J. Syst. Evol. Microbiol.">
        <title>The Global Catalogue of Microorganisms (GCM) 10K type strain sequencing project: providing services to taxonomists for standard genome sequencing and annotation.</title>
        <authorList>
            <consortium name="The Broad Institute Genomics Platform"/>
            <consortium name="The Broad Institute Genome Sequencing Center for Infectious Disease"/>
            <person name="Wu L."/>
            <person name="Ma J."/>
        </authorList>
    </citation>
    <scope>NUCLEOTIDE SEQUENCE [LARGE SCALE GENOMIC DNA]</scope>
    <source>
        <strain evidence="3">JCM 18303</strain>
    </source>
</reference>
<keyword evidence="3" id="KW-1185">Reference proteome</keyword>
<evidence type="ECO:0008006" key="4">
    <source>
        <dbReference type="Google" id="ProtNLM"/>
    </source>
</evidence>
<dbReference type="Proteomes" id="UP001428817">
    <property type="component" value="Unassembled WGS sequence"/>
</dbReference>
<dbReference type="SMART" id="SM00710">
    <property type="entry name" value="PbH1"/>
    <property type="match status" value="4"/>
</dbReference>
<evidence type="ECO:0000256" key="1">
    <source>
        <dbReference type="SAM" id="SignalP"/>
    </source>
</evidence>
<comment type="caution">
    <text evidence="2">The sequence shown here is derived from an EMBL/GenBank/DDBJ whole genome shotgun (WGS) entry which is preliminary data.</text>
</comment>
<dbReference type="Gene3D" id="2.160.20.10">
    <property type="entry name" value="Single-stranded right-handed beta-helix, Pectin lyase-like"/>
    <property type="match status" value="1"/>
</dbReference>
<proteinExistence type="predicted"/>
<feature type="chain" id="PRO_5046535590" description="Right handed beta helix domain-containing protein" evidence="1">
    <location>
        <begin position="23"/>
        <end position="322"/>
    </location>
</feature>